<evidence type="ECO:0000313" key="3">
    <source>
        <dbReference type="EMBL" id="KAK8124162.1"/>
    </source>
</evidence>
<proteinExistence type="predicted"/>
<gene>
    <name evidence="3" type="ORF">PG999_004080</name>
</gene>
<keyword evidence="4" id="KW-1185">Reference proteome</keyword>
<feature type="signal peptide" evidence="2">
    <location>
        <begin position="1"/>
        <end position="17"/>
    </location>
</feature>
<dbReference type="EMBL" id="JAQQWP010000003">
    <property type="protein sequence ID" value="KAK8124162.1"/>
    <property type="molecule type" value="Genomic_DNA"/>
</dbReference>
<reference evidence="3 4" key="1">
    <citation type="submission" date="2023-01" db="EMBL/GenBank/DDBJ databases">
        <title>Analysis of 21 Apiospora genomes using comparative genomics revels a genus with tremendous synthesis potential of carbohydrate active enzymes and secondary metabolites.</title>
        <authorList>
            <person name="Sorensen T."/>
        </authorList>
    </citation>
    <scope>NUCLEOTIDE SEQUENCE [LARGE SCALE GENOMIC DNA]</scope>
    <source>
        <strain evidence="3 4">CBS 117206</strain>
    </source>
</reference>
<sequence length="194" mass="20376">MGGHSFICFLVSCTCLGESLPAAVVGDATDRRRGGGVTKLYAKPGPITASLSRANQRRASGADDADPHGRQAVATLECGLRHRDGNGFRTAPRHPLMQNEKRRAASASPIAALPRTLSSIVPSRYGPGSTMPWLADKHGTAGFVVNGRLFSQESTAGGLARLPGCHAVRALPSWIGMWHASSNAAGKIEPEMPI</sequence>
<accession>A0AAW0R5F6</accession>
<organism evidence="3 4">
    <name type="scientific">Apiospora kogelbergensis</name>
    <dbReference type="NCBI Taxonomy" id="1337665"/>
    <lineage>
        <taxon>Eukaryota</taxon>
        <taxon>Fungi</taxon>
        <taxon>Dikarya</taxon>
        <taxon>Ascomycota</taxon>
        <taxon>Pezizomycotina</taxon>
        <taxon>Sordariomycetes</taxon>
        <taxon>Xylariomycetidae</taxon>
        <taxon>Amphisphaeriales</taxon>
        <taxon>Apiosporaceae</taxon>
        <taxon>Apiospora</taxon>
    </lineage>
</organism>
<feature type="chain" id="PRO_5043956902" evidence="2">
    <location>
        <begin position="18"/>
        <end position="194"/>
    </location>
</feature>
<dbReference type="AlphaFoldDB" id="A0AAW0R5F6"/>
<name>A0AAW0R5F6_9PEZI</name>
<feature type="compositionally biased region" description="Polar residues" evidence="1">
    <location>
        <begin position="49"/>
        <end position="58"/>
    </location>
</feature>
<comment type="caution">
    <text evidence="3">The sequence shown here is derived from an EMBL/GenBank/DDBJ whole genome shotgun (WGS) entry which is preliminary data.</text>
</comment>
<feature type="region of interest" description="Disordered" evidence="1">
    <location>
        <begin position="48"/>
        <end position="68"/>
    </location>
</feature>
<protein>
    <submittedName>
        <fullName evidence="3">Uncharacterized protein</fullName>
    </submittedName>
</protein>
<evidence type="ECO:0000313" key="4">
    <source>
        <dbReference type="Proteomes" id="UP001392437"/>
    </source>
</evidence>
<evidence type="ECO:0000256" key="1">
    <source>
        <dbReference type="SAM" id="MobiDB-lite"/>
    </source>
</evidence>
<evidence type="ECO:0000256" key="2">
    <source>
        <dbReference type="SAM" id="SignalP"/>
    </source>
</evidence>
<dbReference type="Proteomes" id="UP001392437">
    <property type="component" value="Unassembled WGS sequence"/>
</dbReference>
<keyword evidence="2" id="KW-0732">Signal</keyword>